<gene>
    <name evidence="1" type="ORF">LCGC14_0798540</name>
</gene>
<sequence>MAKVLPKDMSWPTQKQWERDFTKGLKASSAGVTTSPAISDMVSVLGKVIERQTGKPLGAFVTSKVADLVALTANEFASGTLKMPASIVKEIGAVAGAVAGMIPIIAEAVEIGIGVLEEAEEVQQGRLRQRTQRMLDYCKARYVTPKPTGPDGTTTPADLFRPVFEALQQPKRLVGYAALQHAEYVYPVTAAAMFCALCGDLSPLGWNTDKRKRWIPPPPGMTSAAGAKVSEYFVTKRPGKPGYRWFLRIVRKKQNNAKLGIPWKVRKRMATIIEGMLSSVRPYTLEAVAPVGDQGRTLFPVLCDIILHEHRAGHWNQEMLRSLQRSQIKCYGVTNYQTGATISPVIDLSTDFLALINAWKNTIEVASADYGPAHKVYLTGTSKLVGFRKKITVGPSPSKGKAVAVAAGAAALATAAIVAAKAAGRL</sequence>
<protein>
    <submittedName>
        <fullName evidence="1">Uncharacterized protein</fullName>
    </submittedName>
</protein>
<reference evidence="1" key="1">
    <citation type="journal article" date="2015" name="Nature">
        <title>Complex archaea that bridge the gap between prokaryotes and eukaryotes.</title>
        <authorList>
            <person name="Spang A."/>
            <person name="Saw J.H."/>
            <person name="Jorgensen S.L."/>
            <person name="Zaremba-Niedzwiedzka K."/>
            <person name="Martijn J."/>
            <person name="Lind A.E."/>
            <person name="van Eijk R."/>
            <person name="Schleper C."/>
            <person name="Guy L."/>
            <person name="Ettema T.J."/>
        </authorList>
    </citation>
    <scope>NUCLEOTIDE SEQUENCE</scope>
</reference>
<comment type="caution">
    <text evidence="1">The sequence shown here is derived from an EMBL/GenBank/DDBJ whole genome shotgun (WGS) entry which is preliminary data.</text>
</comment>
<evidence type="ECO:0000313" key="1">
    <source>
        <dbReference type="EMBL" id="KKN33936.1"/>
    </source>
</evidence>
<name>A0A0F9SAB4_9ZZZZ</name>
<organism evidence="1">
    <name type="scientific">marine sediment metagenome</name>
    <dbReference type="NCBI Taxonomy" id="412755"/>
    <lineage>
        <taxon>unclassified sequences</taxon>
        <taxon>metagenomes</taxon>
        <taxon>ecological metagenomes</taxon>
    </lineage>
</organism>
<proteinExistence type="predicted"/>
<accession>A0A0F9SAB4</accession>
<dbReference type="AlphaFoldDB" id="A0A0F9SAB4"/>
<dbReference type="EMBL" id="LAZR01002138">
    <property type="protein sequence ID" value="KKN33936.1"/>
    <property type="molecule type" value="Genomic_DNA"/>
</dbReference>